<evidence type="ECO:0000313" key="1">
    <source>
        <dbReference type="EMBL" id="KZT65500.1"/>
    </source>
</evidence>
<gene>
    <name evidence="1" type="ORF">DAEQUDRAFT_731305</name>
</gene>
<accession>A0A165MCH8</accession>
<evidence type="ECO:0000313" key="2">
    <source>
        <dbReference type="Proteomes" id="UP000076727"/>
    </source>
</evidence>
<dbReference type="Proteomes" id="UP000076727">
    <property type="component" value="Unassembled WGS sequence"/>
</dbReference>
<dbReference type="AlphaFoldDB" id="A0A165MCH8"/>
<sequence>MVCSVSQEALFAVKFDPAYALCPALWFDQSCCDDLGVLIGVSRHKIAMSHDKTIQACRRPESAAGGARFLVKCKEGCFDAFAADRLAGYDARRIAREEFV</sequence>
<dbReference type="EMBL" id="KV429104">
    <property type="protein sequence ID" value="KZT65500.1"/>
    <property type="molecule type" value="Genomic_DNA"/>
</dbReference>
<name>A0A165MCH8_9APHY</name>
<keyword evidence="2" id="KW-1185">Reference proteome</keyword>
<feature type="non-terminal residue" evidence="1">
    <location>
        <position position="100"/>
    </location>
</feature>
<proteinExistence type="predicted"/>
<reference evidence="1 2" key="1">
    <citation type="journal article" date="2016" name="Mol. Biol. Evol.">
        <title>Comparative Genomics of Early-Diverging Mushroom-Forming Fungi Provides Insights into the Origins of Lignocellulose Decay Capabilities.</title>
        <authorList>
            <person name="Nagy L.G."/>
            <person name="Riley R."/>
            <person name="Tritt A."/>
            <person name="Adam C."/>
            <person name="Daum C."/>
            <person name="Floudas D."/>
            <person name="Sun H."/>
            <person name="Yadav J.S."/>
            <person name="Pangilinan J."/>
            <person name="Larsson K.H."/>
            <person name="Matsuura K."/>
            <person name="Barry K."/>
            <person name="Labutti K."/>
            <person name="Kuo R."/>
            <person name="Ohm R.A."/>
            <person name="Bhattacharya S.S."/>
            <person name="Shirouzu T."/>
            <person name="Yoshinaga Y."/>
            <person name="Martin F.M."/>
            <person name="Grigoriev I.V."/>
            <person name="Hibbett D.S."/>
        </authorList>
    </citation>
    <scope>NUCLEOTIDE SEQUENCE [LARGE SCALE GENOMIC DNA]</scope>
    <source>
        <strain evidence="1 2">L-15889</strain>
    </source>
</reference>
<protein>
    <submittedName>
        <fullName evidence="1">Uncharacterized protein</fullName>
    </submittedName>
</protein>
<organism evidence="1 2">
    <name type="scientific">Daedalea quercina L-15889</name>
    <dbReference type="NCBI Taxonomy" id="1314783"/>
    <lineage>
        <taxon>Eukaryota</taxon>
        <taxon>Fungi</taxon>
        <taxon>Dikarya</taxon>
        <taxon>Basidiomycota</taxon>
        <taxon>Agaricomycotina</taxon>
        <taxon>Agaricomycetes</taxon>
        <taxon>Polyporales</taxon>
        <taxon>Fomitopsis</taxon>
    </lineage>
</organism>